<dbReference type="Pfam" id="PF00069">
    <property type="entry name" value="Pkinase"/>
    <property type="match status" value="1"/>
</dbReference>
<dbReference type="InterPro" id="IPR000333">
    <property type="entry name" value="TGFB_receptor"/>
</dbReference>
<evidence type="ECO:0000256" key="13">
    <source>
        <dbReference type="ARBA" id="ARBA00023170"/>
    </source>
</evidence>
<reference evidence="18 19" key="1">
    <citation type="journal article" date="2019" name="Commun. Biol.">
        <title>The bagworm genome reveals a unique fibroin gene that provides high tensile strength.</title>
        <authorList>
            <person name="Kono N."/>
            <person name="Nakamura H."/>
            <person name="Ohtoshi R."/>
            <person name="Tomita M."/>
            <person name="Numata K."/>
            <person name="Arakawa K."/>
        </authorList>
    </citation>
    <scope>NUCLEOTIDE SEQUENCE [LARGE SCALE GENOMIC DNA]</scope>
</reference>
<dbReference type="GO" id="GO:0070724">
    <property type="term" value="C:BMP receptor complex"/>
    <property type="evidence" value="ECO:0007669"/>
    <property type="project" value="TreeGrafter"/>
</dbReference>
<dbReference type="STRING" id="151549.A0A4C1Y3W6"/>
<dbReference type="EMBL" id="BGZK01001079">
    <property type="protein sequence ID" value="GBP70588.1"/>
    <property type="molecule type" value="Genomic_DNA"/>
</dbReference>
<keyword evidence="5" id="KW-0808">Transferase</keyword>
<dbReference type="Pfam" id="PF08515">
    <property type="entry name" value="TGF_beta_GS"/>
    <property type="match status" value="1"/>
</dbReference>
<dbReference type="Gene3D" id="1.10.510.10">
    <property type="entry name" value="Transferase(Phosphotransferase) domain 1"/>
    <property type="match status" value="1"/>
</dbReference>
<protein>
    <recommendedName>
        <fullName evidence="3">receptor protein serine/threonine kinase</fullName>
        <ecNumber evidence="3">2.7.11.30</ecNumber>
    </recommendedName>
</protein>
<evidence type="ECO:0000256" key="1">
    <source>
        <dbReference type="ARBA" id="ARBA00004479"/>
    </source>
</evidence>
<comment type="similarity">
    <text evidence="2">Belongs to the protein kinase superfamily. TKL Ser/Thr protein kinase family. TGFB receptor subfamily.</text>
</comment>
<dbReference type="SUPFAM" id="SSF56112">
    <property type="entry name" value="Protein kinase-like (PK-like)"/>
    <property type="match status" value="1"/>
</dbReference>
<evidence type="ECO:0000256" key="2">
    <source>
        <dbReference type="ARBA" id="ARBA00009605"/>
    </source>
</evidence>
<dbReference type="PROSITE" id="PS00107">
    <property type="entry name" value="PROTEIN_KINASE_ATP"/>
    <property type="match status" value="1"/>
</dbReference>
<dbReference type="InterPro" id="IPR011009">
    <property type="entry name" value="Kinase-like_dom_sf"/>
</dbReference>
<evidence type="ECO:0000256" key="9">
    <source>
        <dbReference type="ARBA" id="ARBA00022777"/>
    </source>
</evidence>
<keyword evidence="11 15" id="KW-1133">Transmembrane helix</keyword>
<dbReference type="InterPro" id="IPR045860">
    <property type="entry name" value="Snake_toxin-like_sf"/>
</dbReference>
<keyword evidence="10 14" id="KW-0067">ATP-binding</keyword>
<evidence type="ECO:0000256" key="4">
    <source>
        <dbReference type="ARBA" id="ARBA00022527"/>
    </source>
</evidence>
<dbReference type="PROSITE" id="PS51256">
    <property type="entry name" value="GS"/>
    <property type="match status" value="1"/>
</dbReference>
<evidence type="ECO:0000256" key="6">
    <source>
        <dbReference type="ARBA" id="ARBA00022692"/>
    </source>
</evidence>
<dbReference type="SUPFAM" id="SSF57302">
    <property type="entry name" value="Snake toxin-like"/>
    <property type="match status" value="1"/>
</dbReference>
<comment type="caution">
    <text evidence="18">The sequence shown here is derived from an EMBL/GenBank/DDBJ whole genome shotgun (WGS) entry which is preliminary data.</text>
</comment>
<dbReference type="GO" id="GO:0004675">
    <property type="term" value="F:transmembrane receptor protein serine/threonine kinase activity"/>
    <property type="evidence" value="ECO:0007669"/>
    <property type="project" value="UniProtKB-EC"/>
</dbReference>
<evidence type="ECO:0000256" key="7">
    <source>
        <dbReference type="ARBA" id="ARBA00022729"/>
    </source>
</evidence>
<evidence type="ECO:0000256" key="14">
    <source>
        <dbReference type="PROSITE-ProRule" id="PRU10141"/>
    </source>
</evidence>
<keyword evidence="12 15" id="KW-0472">Membrane</keyword>
<evidence type="ECO:0000313" key="18">
    <source>
        <dbReference type="EMBL" id="GBP70588.1"/>
    </source>
</evidence>
<dbReference type="InterPro" id="IPR000719">
    <property type="entry name" value="Prot_kinase_dom"/>
</dbReference>
<evidence type="ECO:0000259" key="17">
    <source>
        <dbReference type="PROSITE" id="PS51256"/>
    </source>
</evidence>
<dbReference type="EC" id="2.7.11.30" evidence="3"/>
<evidence type="ECO:0000313" key="19">
    <source>
        <dbReference type="Proteomes" id="UP000299102"/>
    </source>
</evidence>
<keyword evidence="8 14" id="KW-0547">Nucleotide-binding</keyword>
<dbReference type="FunFam" id="3.30.200.20:FF:000064">
    <property type="entry name" value="Receptor protein serine/threonine kinase"/>
    <property type="match status" value="1"/>
</dbReference>
<gene>
    <name evidence="18" type="primary">ACVR1</name>
    <name evidence="18" type="ORF">EVAR_54398_1</name>
</gene>
<dbReference type="PANTHER" id="PTHR23255">
    <property type="entry name" value="TRANSFORMING GROWTH FACTOR-BETA RECEPTOR TYPE I AND II"/>
    <property type="match status" value="1"/>
</dbReference>
<keyword evidence="19" id="KW-1185">Reference proteome</keyword>
<evidence type="ECO:0000256" key="3">
    <source>
        <dbReference type="ARBA" id="ARBA00012401"/>
    </source>
</evidence>
<keyword evidence="9" id="KW-0418">Kinase</keyword>
<dbReference type="Gene3D" id="2.10.60.10">
    <property type="entry name" value="CD59"/>
    <property type="match status" value="1"/>
</dbReference>
<dbReference type="InterPro" id="IPR003605">
    <property type="entry name" value="GS_dom"/>
</dbReference>
<comment type="subcellular location">
    <subcellularLocation>
        <location evidence="1">Membrane</location>
        <topology evidence="1">Single-pass type I membrane protein</topology>
    </subcellularLocation>
</comment>
<evidence type="ECO:0000256" key="11">
    <source>
        <dbReference type="ARBA" id="ARBA00022989"/>
    </source>
</evidence>
<dbReference type="Gene3D" id="3.30.200.20">
    <property type="entry name" value="Phosphorylase Kinase, domain 1"/>
    <property type="match status" value="1"/>
</dbReference>
<dbReference type="CDD" id="cd23600">
    <property type="entry name" value="TFP_LU_ECD_Sax"/>
    <property type="match status" value="1"/>
</dbReference>
<dbReference type="PROSITE" id="PS50011">
    <property type="entry name" value="PROTEIN_KINASE_DOM"/>
    <property type="match status" value="1"/>
</dbReference>
<keyword evidence="7" id="KW-0732">Signal</keyword>
<dbReference type="InterPro" id="IPR008271">
    <property type="entry name" value="Ser/Thr_kinase_AS"/>
</dbReference>
<evidence type="ECO:0000256" key="15">
    <source>
        <dbReference type="SAM" id="Phobius"/>
    </source>
</evidence>
<dbReference type="AlphaFoldDB" id="A0A4C1Y3W6"/>
<evidence type="ECO:0000256" key="8">
    <source>
        <dbReference type="ARBA" id="ARBA00022741"/>
    </source>
</evidence>
<proteinExistence type="inferred from homology"/>
<feature type="binding site" evidence="14">
    <location>
        <position position="339"/>
    </location>
    <ligand>
        <name>ATP</name>
        <dbReference type="ChEBI" id="CHEBI:30616"/>
    </ligand>
</feature>
<dbReference type="GO" id="GO:0071363">
    <property type="term" value="P:cellular response to growth factor stimulus"/>
    <property type="evidence" value="ECO:0007669"/>
    <property type="project" value="TreeGrafter"/>
</dbReference>
<dbReference type="SMART" id="SM00220">
    <property type="entry name" value="S_TKc"/>
    <property type="match status" value="1"/>
</dbReference>
<feature type="transmembrane region" description="Helical" evidence="15">
    <location>
        <begin position="207"/>
        <end position="229"/>
    </location>
</feature>
<organism evidence="18 19">
    <name type="scientific">Eumeta variegata</name>
    <name type="common">Bagworm moth</name>
    <name type="synonym">Eumeta japonica</name>
    <dbReference type="NCBI Taxonomy" id="151549"/>
    <lineage>
        <taxon>Eukaryota</taxon>
        <taxon>Metazoa</taxon>
        <taxon>Ecdysozoa</taxon>
        <taxon>Arthropoda</taxon>
        <taxon>Hexapoda</taxon>
        <taxon>Insecta</taxon>
        <taxon>Pterygota</taxon>
        <taxon>Neoptera</taxon>
        <taxon>Endopterygota</taxon>
        <taxon>Lepidoptera</taxon>
        <taxon>Glossata</taxon>
        <taxon>Ditrysia</taxon>
        <taxon>Tineoidea</taxon>
        <taxon>Psychidae</taxon>
        <taxon>Oiketicinae</taxon>
        <taxon>Eumeta</taxon>
    </lineage>
</organism>
<evidence type="ECO:0000256" key="12">
    <source>
        <dbReference type="ARBA" id="ARBA00023136"/>
    </source>
</evidence>
<dbReference type="InterPro" id="IPR017441">
    <property type="entry name" value="Protein_kinase_ATP_BS"/>
</dbReference>
<dbReference type="GO" id="GO:0005524">
    <property type="term" value="F:ATP binding"/>
    <property type="evidence" value="ECO:0007669"/>
    <property type="project" value="UniProtKB-UniRule"/>
</dbReference>
<name>A0A4C1Y3W6_EUMVA</name>
<evidence type="ECO:0000259" key="16">
    <source>
        <dbReference type="PROSITE" id="PS50011"/>
    </source>
</evidence>
<dbReference type="Proteomes" id="UP000299102">
    <property type="component" value="Unassembled WGS sequence"/>
</dbReference>
<keyword evidence="13 18" id="KW-0675">Receptor</keyword>
<accession>A0A4C1Y3W6</accession>
<sequence>MSRKNFINFSKIGATSRRLLRRKKLEGWSSFCESISPDISFTVWKQIGDVLGLNSEDGSLLHSTRVQLLDEQAKIRKMMVRKDDPRYKCYQCESPNCTEAPEDDLTKDSHSDNKNTGQVCYNALYCIKSSVRESVGAPQYSRGCIADPDAYNMICRANRTQGLRKRDAAQMNVSCCSGDFCNAGDFPELPPVADAVIEPVSLSIWKLWATVIASALTISALAAMAIFVLRRNHRLRVSRAALHKLGVDSNFFNSNMYNQHLTTAYYEDPSVCGVKAVAAGDSTLREYLECSVTSGSGSGLPLMVQRTLAKQVTLQECVGKGRYGEVWRGVWYADSVAVKISFSREEAAWRRETELYSTVMLRHDNILAYIGSDMTSKNGCTQLWLITHYHPLGSLYDHLNRTALTRQQMLRLCLSAVNGLLHLHTEIHGTQGKPAIAHRDIKSKNILVRVNGECCIADLGLAVTRGAQGEPCGGAPPAHRQGTRRYMSPEVLDESINLRSFDAFRACDVYALALVLWEACRRTGRCARDYRPPYHELAPSDPSCEDMRKIVCVEGARPVPSDDDHPTMVAMMKLMKECWHQNPSVRLPALRIKKTLMKLAENEHVDMDREGDVSV</sequence>
<evidence type="ECO:0000256" key="10">
    <source>
        <dbReference type="ARBA" id="ARBA00022840"/>
    </source>
</evidence>
<keyword evidence="6 15" id="KW-0812">Transmembrane</keyword>
<dbReference type="PROSITE" id="PS00108">
    <property type="entry name" value="PROTEIN_KINASE_ST"/>
    <property type="match status" value="1"/>
</dbReference>
<feature type="domain" description="Protein kinase" evidence="16">
    <location>
        <begin position="312"/>
        <end position="607"/>
    </location>
</feature>
<dbReference type="OrthoDB" id="69842at2759"/>
<evidence type="ECO:0000256" key="5">
    <source>
        <dbReference type="ARBA" id="ARBA00022679"/>
    </source>
</evidence>
<dbReference type="SMART" id="SM00467">
    <property type="entry name" value="GS"/>
    <property type="match status" value="1"/>
</dbReference>
<feature type="domain" description="GS" evidence="17">
    <location>
        <begin position="282"/>
        <end position="311"/>
    </location>
</feature>
<dbReference type="PANTHER" id="PTHR23255:SF72">
    <property type="entry name" value="RECEPTOR PROTEIN SERINE_THREONINE KINASE"/>
    <property type="match status" value="1"/>
</dbReference>
<keyword evidence="4" id="KW-0723">Serine/threonine-protein kinase</keyword>